<protein>
    <recommendedName>
        <fullName evidence="3">UBA domain-containing protein</fullName>
    </recommendedName>
</protein>
<dbReference type="GO" id="GO:0043162">
    <property type="term" value="P:ubiquitin-dependent protein catabolic process via the multivesicular body sorting pathway"/>
    <property type="evidence" value="ECO:0007669"/>
    <property type="project" value="InterPro"/>
</dbReference>
<dbReference type="InterPro" id="IPR042575">
    <property type="entry name" value="UBAP1_C"/>
</dbReference>
<dbReference type="Gene3D" id="1.20.120.1920">
    <property type="entry name" value="UBAP1 SOUBA domain"/>
    <property type="match status" value="1"/>
</dbReference>
<dbReference type="Pfam" id="PF00627">
    <property type="entry name" value="UBA"/>
    <property type="match status" value="1"/>
</dbReference>
<dbReference type="InterPro" id="IPR038870">
    <property type="entry name" value="UBAP1"/>
</dbReference>
<dbReference type="PANTHER" id="PTHR15960">
    <property type="entry name" value="LD44032P"/>
    <property type="match status" value="1"/>
</dbReference>
<keyword evidence="1" id="KW-0175">Coiled coil</keyword>
<comment type="caution">
    <text evidence="4">The sequence shown here is derived from an EMBL/GenBank/DDBJ whole genome shotgun (WGS) entry which is preliminary data.</text>
</comment>
<dbReference type="PROSITE" id="PS50030">
    <property type="entry name" value="UBA"/>
    <property type="match status" value="1"/>
</dbReference>
<evidence type="ECO:0000259" key="3">
    <source>
        <dbReference type="PROSITE" id="PS50030"/>
    </source>
</evidence>
<dbReference type="InterPro" id="IPR015940">
    <property type="entry name" value="UBA"/>
</dbReference>
<dbReference type="SMART" id="SM00165">
    <property type="entry name" value="UBA"/>
    <property type="match status" value="2"/>
</dbReference>
<evidence type="ECO:0000256" key="2">
    <source>
        <dbReference type="SAM" id="MobiDB-lite"/>
    </source>
</evidence>
<evidence type="ECO:0000313" key="5">
    <source>
        <dbReference type="Proteomes" id="UP001107558"/>
    </source>
</evidence>
<organism evidence="4 5">
    <name type="scientific">Polypedilum vanderplanki</name>
    <name type="common">Sleeping chironomid midge</name>
    <dbReference type="NCBI Taxonomy" id="319348"/>
    <lineage>
        <taxon>Eukaryota</taxon>
        <taxon>Metazoa</taxon>
        <taxon>Ecdysozoa</taxon>
        <taxon>Arthropoda</taxon>
        <taxon>Hexapoda</taxon>
        <taxon>Insecta</taxon>
        <taxon>Pterygota</taxon>
        <taxon>Neoptera</taxon>
        <taxon>Endopterygota</taxon>
        <taxon>Diptera</taxon>
        <taxon>Nematocera</taxon>
        <taxon>Chironomoidea</taxon>
        <taxon>Chironomidae</taxon>
        <taxon>Chironominae</taxon>
        <taxon>Polypedilum</taxon>
        <taxon>Polypedilum</taxon>
    </lineage>
</organism>
<dbReference type="AlphaFoldDB" id="A0A9J6BRZ3"/>
<dbReference type="PANTHER" id="PTHR15960:SF5">
    <property type="entry name" value="LD44032P"/>
    <property type="match status" value="1"/>
</dbReference>
<proteinExistence type="predicted"/>
<reference evidence="4" key="1">
    <citation type="submission" date="2021-03" db="EMBL/GenBank/DDBJ databases">
        <title>Chromosome level genome of the anhydrobiotic midge Polypedilum vanderplanki.</title>
        <authorList>
            <person name="Yoshida Y."/>
            <person name="Kikawada T."/>
            <person name="Gusev O."/>
        </authorList>
    </citation>
    <scope>NUCLEOTIDE SEQUENCE</scope>
    <source>
        <strain evidence="4">NIAS01</strain>
        <tissue evidence="4">Whole body or cell culture</tissue>
    </source>
</reference>
<sequence length="497" mass="57440">MSSSSHPNYTDGVPVKIKYKPPPDIHLPTKLVQQLNRTQFPVAFEDYNFDLERKIISKTTEWINYRLKEKNDRQQRIHQRELLRLKRLEEEHKAKLNQVSYPSADELTSDEEDENVYEARHSHTTVTNQQNPSIPSEKLFSENFNSNSILMPTQAMPDIANNSGSSKKSHRRYASNSSNKIDFSFFESDASPFDHLEMKSMNEMEELSKILQSTAIEADDNILERNNSSESEPSESSQKKVNENNNNINTPLSNECNTQQPQQSPYSMQNISQQLYNNYYYGVSSEKNQAYQPTATTTTQNHQNFTPSYILNHQQSHLPNNCYYTQNYAVNHMNYIMGHHHHNNNNTACDEFSDKIDVAKSNSAPDIIKELNDELNNSERRRIRNNSQNSHKNVIDIEEQKGKENEAKLALTIDKDEQFNKLPPKSQTIAKQISQMGFNREMVIRVLNRIGDNDKKIVEHLISLSELLQMGFDESLVLEALIKFDNNKDQALDFLIS</sequence>
<evidence type="ECO:0000313" key="4">
    <source>
        <dbReference type="EMBL" id="KAG5672397.1"/>
    </source>
</evidence>
<feature type="coiled-coil region" evidence="1">
    <location>
        <begin position="71"/>
        <end position="98"/>
    </location>
</feature>
<accession>A0A9J6BRZ3</accession>
<feature type="domain" description="UBA" evidence="3">
    <location>
        <begin position="452"/>
        <end position="497"/>
    </location>
</feature>
<evidence type="ECO:0000256" key="1">
    <source>
        <dbReference type="SAM" id="Coils"/>
    </source>
</evidence>
<dbReference type="SUPFAM" id="SSF46934">
    <property type="entry name" value="UBA-like"/>
    <property type="match status" value="1"/>
</dbReference>
<feature type="region of interest" description="Disordered" evidence="2">
    <location>
        <begin position="225"/>
        <end position="266"/>
    </location>
</feature>
<name>A0A9J6BRZ3_POLVA</name>
<dbReference type="Proteomes" id="UP001107558">
    <property type="component" value="Chromosome 3"/>
</dbReference>
<dbReference type="GO" id="GO:0043130">
    <property type="term" value="F:ubiquitin binding"/>
    <property type="evidence" value="ECO:0007669"/>
    <property type="project" value="InterPro"/>
</dbReference>
<dbReference type="OrthoDB" id="2018023at2759"/>
<dbReference type="GO" id="GO:0000813">
    <property type="term" value="C:ESCRT I complex"/>
    <property type="evidence" value="ECO:0007669"/>
    <property type="project" value="InterPro"/>
</dbReference>
<gene>
    <name evidence="4" type="ORF">PVAND_002528</name>
</gene>
<dbReference type="InterPro" id="IPR009060">
    <property type="entry name" value="UBA-like_sf"/>
</dbReference>
<feature type="compositionally biased region" description="Polar residues" evidence="2">
    <location>
        <begin position="250"/>
        <end position="266"/>
    </location>
</feature>
<keyword evidence="5" id="KW-1185">Reference proteome</keyword>
<dbReference type="EMBL" id="JADBJN010000003">
    <property type="protein sequence ID" value="KAG5672397.1"/>
    <property type="molecule type" value="Genomic_DNA"/>
</dbReference>